<dbReference type="GO" id="GO:0005741">
    <property type="term" value="C:mitochondrial outer membrane"/>
    <property type="evidence" value="ECO:0007669"/>
    <property type="project" value="TreeGrafter"/>
</dbReference>
<evidence type="ECO:0000313" key="3">
    <source>
        <dbReference type="EMBL" id="KAK0649232.1"/>
    </source>
</evidence>
<dbReference type="EMBL" id="JAULSV010000003">
    <property type="protein sequence ID" value="KAK0649232.1"/>
    <property type="molecule type" value="Genomic_DNA"/>
</dbReference>
<evidence type="ECO:0000256" key="1">
    <source>
        <dbReference type="ARBA" id="ARBA00023589"/>
    </source>
</evidence>
<proteinExistence type="predicted"/>
<name>A0AA39YAV4_9PEZI</name>
<dbReference type="InterPro" id="IPR051593">
    <property type="entry name" value="Ergosterol_Biosynth_ERG27"/>
</dbReference>
<dbReference type="Proteomes" id="UP001174936">
    <property type="component" value="Unassembled WGS sequence"/>
</dbReference>
<dbReference type="EC" id="1.1.1.270" evidence="2"/>
<sequence>MGPTPASTASTTTVAENPINASVPSGTFVITGANGGLGSAVVELIVSSSEFSSMHGIYMVREVDAATALNASLNHAKQGHRYDVVGLDLSKLAGVRDVAKKINERVAGGSLPPIRALVLNAAFQCNYLAHWLLTMVLLQSMDREHGRIVVISSAGHDPNDTRHAGMGIFKEERWRTIRDDTTGAAGMRRYSAAKLCLVMMIYELQRRLSSDPVLSSICVLGLDPGAMSKEILRRGNFLMSVFVTRIFLPFAAMVSSKLAPEGFFRITRKSAKHVLRVALDTETLGEHPQAVYLNGTKRWESSAESRDEKKQMMLWQDSVKYTKLKASETVLSSWN</sequence>
<keyword evidence="4" id="KW-1185">Reference proteome</keyword>
<gene>
    <name evidence="3" type="ORF">B0T16DRAFT_428068</name>
</gene>
<dbReference type="PANTHER" id="PTHR43647">
    <property type="entry name" value="DEHYDROGENASE"/>
    <property type="match status" value="1"/>
</dbReference>
<dbReference type="GO" id="GO:0000253">
    <property type="term" value="F:3-beta-hydroxysteroid 3-dehydrogenase (NADP+) activity"/>
    <property type="evidence" value="ECO:0007669"/>
    <property type="project" value="UniProtKB-EC"/>
</dbReference>
<protein>
    <recommendedName>
        <fullName evidence="2">3beta-hydroxysteroid 3-dehydrogenase</fullName>
        <ecNumber evidence="2">1.1.1.270</ecNumber>
    </recommendedName>
</protein>
<dbReference type="AlphaFoldDB" id="A0AA39YAV4"/>
<dbReference type="SUPFAM" id="SSF51735">
    <property type="entry name" value="NAD(P)-binding Rossmann-fold domains"/>
    <property type="match status" value="1"/>
</dbReference>
<comment type="pathway">
    <text evidence="1">Steroid biosynthesis; zymosterol biosynthesis; zymosterol from lanosterol: step 5/6.</text>
</comment>
<dbReference type="GO" id="GO:0005811">
    <property type="term" value="C:lipid droplet"/>
    <property type="evidence" value="ECO:0007669"/>
    <property type="project" value="TreeGrafter"/>
</dbReference>
<dbReference type="Gene3D" id="3.40.50.720">
    <property type="entry name" value="NAD(P)-binding Rossmann-like Domain"/>
    <property type="match status" value="1"/>
</dbReference>
<dbReference type="PRINTS" id="PR00081">
    <property type="entry name" value="GDHRDH"/>
</dbReference>
<dbReference type="Pfam" id="PF00106">
    <property type="entry name" value="adh_short"/>
    <property type="match status" value="1"/>
</dbReference>
<reference evidence="3" key="1">
    <citation type="submission" date="2023-06" db="EMBL/GenBank/DDBJ databases">
        <title>Genome-scale phylogeny and comparative genomics of the fungal order Sordariales.</title>
        <authorList>
            <consortium name="Lawrence Berkeley National Laboratory"/>
            <person name="Hensen N."/>
            <person name="Bonometti L."/>
            <person name="Westerberg I."/>
            <person name="Brannstrom I.O."/>
            <person name="Guillou S."/>
            <person name="Cros-Aarteil S."/>
            <person name="Calhoun S."/>
            <person name="Haridas S."/>
            <person name="Kuo A."/>
            <person name="Mondo S."/>
            <person name="Pangilinan J."/>
            <person name="Riley R."/>
            <person name="Labutti K."/>
            <person name="Andreopoulos B."/>
            <person name="Lipzen A."/>
            <person name="Chen C."/>
            <person name="Yanf M."/>
            <person name="Daum C."/>
            <person name="Ng V."/>
            <person name="Clum A."/>
            <person name="Steindorff A."/>
            <person name="Ohm R."/>
            <person name="Martin F."/>
            <person name="Silar P."/>
            <person name="Natvig D."/>
            <person name="Lalanne C."/>
            <person name="Gautier V."/>
            <person name="Ament-Velasquez S.L."/>
            <person name="Kruys A."/>
            <person name="Hutchinson M.I."/>
            <person name="Powell A.J."/>
            <person name="Barry K."/>
            <person name="Miller A.N."/>
            <person name="Grigoriev I.V."/>
            <person name="Debuchy R."/>
            <person name="Gladieux P."/>
            <person name="Thoren M.H."/>
            <person name="Johannesson H."/>
        </authorList>
    </citation>
    <scope>NUCLEOTIDE SEQUENCE</scope>
    <source>
        <strain evidence="3">SMH2532-1</strain>
    </source>
</reference>
<dbReference type="GO" id="GO:0005789">
    <property type="term" value="C:endoplasmic reticulum membrane"/>
    <property type="evidence" value="ECO:0007669"/>
    <property type="project" value="TreeGrafter"/>
</dbReference>
<evidence type="ECO:0000313" key="4">
    <source>
        <dbReference type="Proteomes" id="UP001174936"/>
    </source>
</evidence>
<dbReference type="PANTHER" id="PTHR43647:SF4">
    <property type="entry name" value="KETOREDUCTASE (KR) DOMAIN-CONTAINING PROTEIN"/>
    <property type="match status" value="1"/>
</dbReference>
<comment type="caution">
    <text evidence="3">The sequence shown here is derived from an EMBL/GenBank/DDBJ whole genome shotgun (WGS) entry which is preliminary data.</text>
</comment>
<accession>A0AA39YAV4</accession>
<evidence type="ECO:0000256" key="2">
    <source>
        <dbReference type="ARBA" id="ARBA00023621"/>
    </source>
</evidence>
<dbReference type="InterPro" id="IPR002347">
    <property type="entry name" value="SDR_fam"/>
</dbReference>
<organism evidence="3 4">
    <name type="scientific">Cercophora newfieldiana</name>
    <dbReference type="NCBI Taxonomy" id="92897"/>
    <lineage>
        <taxon>Eukaryota</taxon>
        <taxon>Fungi</taxon>
        <taxon>Dikarya</taxon>
        <taxon>Ascomycota</taxon>
        <taxon>Pezizomycotina</taxon>
        <taxon>Sordariomycetes</taxon>
        <taxon>Sordariomycetidae</taxon>
        <taxon>Sordariales</taxon>
        <taxon>Lasiosphaeriaceae</taxon>
        <taxon>Cercophora</taxon>
    </lineage>
</organism>
<dbReference type="InterPro" id="IPR036291">
    <property type="entry name" value="NAD(P)-bd_dom_sf"/>
</dbReference>